<keyword evidence="3" id="KW-0732">Signal</keyword>
<feature type="transmembrane region" description="Helical" evidence="2">
    <location>
        <begin position="216"/>
        <end position="242"/>
    </location>
</feature>
<dbReference type="CDD" id="cd12087">
    <property type="entry name" value="TM_EGFR-like"/>
    <property type="match status" value="1"/>
</dbReference>
<evidence type="ECO:0000256" key="1">
    <source>
        <dbReference type="SAM" id="MobiDB-lite"/>
    </source>
</evidence>
<comment type="caution">
    <text evidence="4">The sequence shown here is derived from an EMBL/GenBank/DDBJ whole genome shotgun (WGS) entry which is preliminary data.</text>
</comment>
<proteinExistence type="predicted"/>
<keyword evidence="2" id="KW-0472">Membrane</keyword>
<dbReference type="RefSeq" id="WP_184635954.1">
    <property type="nucleotide sequence ID" value="NZ_BAABKT010000026.1"/>
</dbReference>
<evidence type="ECO:0000256" key="2">
    <source>
        <dbReference type="SAM" id="Phobius"/>
    </source>
</evidence>
<organism evidence="4 5">
    <name type="scientific">Streptomonospora salina</name>
    <dbReference type="NCBI Taxonomy" id="104205"/>
    <lineage>
        <taxon>Bacteria</taxon>
        <taxon>Bacillati</taxon>
        <taxon>Actinomycetota</taxon>
        <taxon>Actinomycetes</taxon>
        <taxon>Streptosporangiales</taxon>
        <taxon>Nocardiopsidaceae</taxon>
        <taxon>Streptomonospora</taxon>
    </lineage>
</organism>
<evidence type="ECO:0000313" key="4">
    <source>
        <dbReference type="EMBL" id="MBB5999223.1"/>
    </source>
</evidence>
<name>A0A841EDV3_9ACTN</name>
<sequence length="246" mass="24618">MSPTMSRTASGLAAVCLGLGASLAATPVWADSPQGTTGTFSYTCADQVDDLSETSDMDFRVTAPAESEVGEEIEFQIQPGGHTYYYYVDGGDIISGTLAADVELGGDAAPSPTATASIEAQGAFSPDDNDTFDESTLSGTFTPTAPGEVTLAPGEVTVEVTQTPGDSTTVCSPDSATEALATVTVTGEAADAGSGDDGGSSDQGQPAASDDGVPQAVLIGGAVVGGLLVIVGLAGFGLMFFFMRRS</sequence>
<keyword evidence="5" id="KW-1185">Reference proteome</keyword>
<feature type="region of interest" description="Disordered" evidence="1">
    <location>
        <begin position="122"/>
        <end position="149"/>
    </location>
</feature>
<protein>
    <submittedName>
        <fullName evidence="4">Uncharacterized protein</fullName>
    </submittedName>
</protein>
<gene>
    <name evidence="4" type="ORF">HNR25_002974</name>
</gene>
<dbReference type="Proteomes" id="UP000578077">
    <property type="component" value="Unassembled WGS sequence"/>
</dbReference>
<keyword evidence="2" id="KW-0812">Transmembrane</keyword>
<feature type="chain" id="PRO_5032996476" evidence="3">
    <location>
        <begin position="31"/>
        <end position="246"/>
    </location>
</feature>
<keyword evidence="2" id="KW-1133">Transmembrane helix</keyword>
<evidence type="ECO:0000256" key="3">
    <source>
        <dbReference type="SAM" id="SignalP"/>
    </source>
</evidence>
<dbReference type="AlphaFoldDB" id="A0A841EDV3"/>
<dbReference type="EMBL" id="JACHLY010000001">
    <property type="protein sequence ID" value="MBB5999223.1"/>
    <property type="molecule type" value="Genomic_DNA"/>
</dbReference>
<accession>A0A841EDV3</accession>
<reference evidence="4 5" key="1">
    <citation type="submission" date="2020-08" db="EMBL/GenBank/DDBJ databases">
        <title>Sequencing the genomes of 1000 actinobacteria strains.</title>
        <authorList>
            <person name="Klenk H.-P."/>
        </authorList>
    </citation>
    <scope>NUCLEOTIDE SEQUENCE [LARGE SCALE GENOMIC DNA]</scope>
    <source>
        <strain evidence="4 5">DSM 44593</strain>
    </source>
</reference>
<feature type="compositionally biased region" description="Polar residues" evidence="1">
    <location>
        <begin position="134"/>
        <end position="143"/>
    </location>
</feature>
<feature type="signal peptide" evidence="3">
    <location>
        <begin position="1"/>
        <end position="30"/>
    </location>
</feature>
<evidence type="ECO:0000313" key="5">
    <source>
        <dbReference type="Proteomes" id="UP000578077"/>
    </source>
</evidence>
<feature type="region of interest" description="Disordered" evidence="1">
    <location>
        <begin position="189"/>
        <end position="210"/>
    </location>
</feature>